<evidence type="ECO:0000313" key="3">
    <source>
        <dbReference type="Proteomes" id="UP000223968"/>
    </source>
</evidence>
<accession>A0A2B7XI71</accession>
<sequence length="101" mass="10682">MASQQQHTLQSHQSGGPHGFMNNPQTSTSFHGSSHAALAEATCQQQEASIGNQQQPQQHTTHNNGSGQGTAAFLKDFTLVAEAAKRAQMAVIARDLEGVSL</sequence>
<evidence type="ECO:0000313" key="2">
    <source>
        <dbReference type="EMBL" id="PGH08337.1"/>
    </source>
</evidence>
<reference evidence="2 3" key="1">
    <citation type="submission" date="2017-10" db="EMBL/GenBank/DDBJ databases">
        <title>Comparative genomics in systemic dimorphic fungi from Ajellomycetaceae.</title>
        <authorList>
            <person name="Munoz J.F."/>
            <person name="Mcewen J.G."/>
            <person name="Clay O.K."/>
            <person name="Cuomo C.A."/>
        </authorList>
    </citation>
    <scope>NUCLEOTIDE SEQUENCE [LARGE SCALE GENOMIC DNA]</scope>
    <source>
        <strain evidence="2 3">UAMH5409</strain>
    </source>
</reference>
<protein>
    <submittedName>
        <fullName evidence="2">Uncharacterized protein</fullName>
    </submittedName>
</protein>
<dbReference type="AlphaFoldDB" id="A0A2B7XI71"/>
<organism evidence="2 3">
    <name type="scientific">Helicocarpus griseus UAMH5409</name>
    <dbReference type="NCBI Taxonomy" id="1447875"/>
    <lineage>
        <taxon>Eukaryota</taxon>
        <taxon>Fungi</taxon>
        <taxon>Dikarya</taxon>
        <taxon>Ascomycota</taxon>
        <taxon>Pezizomycotina</taxon>
        <taxon>Eurotiomycetes</taxon>
        <taxon>Eurotiomycetidae</taxon>
        <taxon>Onygenales</taxon>
        <taxon>Ajellomycetaceae</taxon>
        <taxon>Helicocarpus</taxon>
    </lineage>
</organism>
<proteinExistence type="predicted"/>
<feature type="compositionally biased region" description="Low complexity" evidence="1">
    <location>
        <begin position="1"/>
        <end position="14"/>
    </location>
</feature>
<comment type="caution">
    <text evidence="2">The sequence shown here is derived from an EMBL/GenBank/DDBJ whole genome shotgun (WGS) entry which is preliminary data.</text>
</comment>
<dbReference type="OrthoDB" id="4157208at2759"/>
<feature type="compositionally biased region" description="Polar residues" evidence="1">
    <location>
        <begin position="42"/>
        <end position="51"/>
    </location>
</feature>
<feature type="compositionally biased region" description="Low complexity" evidence="1">
    <location>
        <begin position="52"/>
        <end position="64"/>
    </location>
</feature>
<dbReference type="Proteomes" id="UP000223968">
    <property type="component" value="Unassembled WGS sequence"/>
</dbReference>
<keyword evidence="3" id="KW-1185">Reference proteome</keyword>
<feature type="compositionally biased region" description="Polar residues" evidence="1">
    <location>
        <begin position="22"/>
        <end position="32"/>
    </location>
</feature>
<name>A0A2B7XI71_9EURO</name>
<evidence type="ECO:0000256" key="1">
    <source>
        <dbReference type="SAM" id="MobiDB-lite"/>
    </source>
</evidence>
<dbReference type="EMBL" id="PDNB01000102">
    <property type="protein sequence ID" value="PGH08337.1"/>
    <property type="molecule type" value="Genomic_DNA"/>
</dbReference>
<feature type="region of interest" description="Disordered" evidence="1">
    <location>
        <begin position="1"/>
        <end position="70"/>
    </location>
</feature>
<gene>
    <name evidence="2" type="ORF">AJ79_06024</name>
</gene>